<comment type="subcellular location">
    <subcellularLocation>
        <location evidence="1">Cell membrane</location>
        <topology evidence="1">Multi-pass membrane protein</topology>
    </subcellularLocation>
</comment>
<feature type="transmembrane region" description="Helical" evidence="6">
    <location>
        <begin position="301"/>
        <end position="324"/>
    </location>
</feature>
<dbReference type="KEGG" id="rul:UC8_22630"/>
<evidence type="ECO:0000313" key="9">
    <source>
        <dbReference type="Proteomes" id="UP000325286"/>
    </source>
</evidence>
<dbReference type="Pfam" id="PF03176">
    <property type="entry name" value="MMPL"/>
    <property type="match status" value="2"/>
</dbReference>
<sequence>MLRSTRSAGWLILLLSVAAAAGMLRLDYQDNPRDLYLRSGPESDLLEHVYEAFGSDDNTVMIVVDAGAPIFSLEVLQPLSEVVAGLEELDEIDRVSSLFSLRQQRRPIPLLDRDDLTARRIAGAADAAEKHPLARGILLSESGQATMIVARLAGQSLSVAEMKVTLGKIDRLLQPLRNSGEMKLYVAGPPVIRVESLDRLRIEQAKFSTVGLLAALALAIYVFRQWQAVALGLIGPTLGVLWTFGAMGWLGQRIDGIKIIIPTLLFVIGFTDSLHLVMGLGRIQRAHGFGLRTIDAARRTLAELGGACFMTSLTTAIGFGSLMLSGTTSIQRFGFCCAIGAMLLYAAVILTFFWLASGPFGLRVAYARPFAAEVRQHHGLLDAAASCLRYPKTIVTVALLGCGVMAWYCGRLEPNIYWTESVSRSSSTLPAMEEIERQFGGSTYGSVLVRWPAGDTVASPNVIRAMAATHQAITAEPQFGAPLSIANVLASMDYVRGGYGKRWQTFRNMAARNEEIAAARLVDESRREAIIYFLTSDVGANAMESIVQRVAGKLAEAEAETGVELTLGGTPVVASRVFASMIQDLATSLAVAGILVFAVIALHLRSFSLGLASILPNAFPLLVAGMAIYWTTGYLTLTNTLTFCLCLGIAVDDTIHFLKQYRDCAREGMSPHRAVIVSLRRVGRVLLLSSVILAAGMGSMMVSDMPPLQIFSALAMLAILSALVGDLLVLPATLLLATPRLRGSSD</sequence>
<keyword evidence="2" id="KW-1003">Cell membrane</keyword>
<dbReference type="Gene3D" id="1.20.1640.10">
    <property type="entry name" value="Multidrug efflux transporter AcrB transmembrane domain"/>
    <property type="match status" value="2"/>
</dbReference>
<feature type="transmembrane region" description="Helical" evidence="6">
    <location>
        <begin position="682"/>
        <end position="702"/>
    </location>
</feature>
<evidence type="ECO:0000259" key="7">
    <source>
        <dbReference type="PROSITE" id="PS50156"/>
    </source>
</evidence>
<dbReference type="EMBL" id="CP042914">
    <property type="protein sequence ID" value="QEG40256.1"/>
    <property type="molecule type" value="Genomic_DNA"/>
</dbReference>
<dbReference type="InterPro" id="IPR004869">
    <property type="entry name" value="MMPL_dom"/>
</dbReference>
<dbReference type="PANTHER" id="PTHR33406:SF12">
    <property type="entry name" value="BLR2997 PROTEIN"/>
    <property type="match status" value="1"/>
</dbReference>
<reference evidence="8 9" key="1">
    <citation type="submission" date="2019-08" db="EMBL/GenBank/DDBJ databases">
        <title>Deep-cultivation of Planctomycetes and their phenomic and genomic characterization uncovers novel biology.</title>
        <authorList>
            <person name="Wiegand S."/>
            <person name="Jogler M."/>
            <person name="Boedeker C."/>
            <person name="Pinto D."/>
            <person name="Vollmers J."/>
            <person name="Rivas-Marin E."/>
            <person name="Kohn T."/>
            <person name="Peeters S.H."/>
            <person name="Heuer A."/>
            <person name="Rast P."/>
            <person name="Oberbeckmann S."/>
            <person name="Bunk B."/>
            <person name="Jeske O."/>
            <person name="Meyerdierks A."/>
            <person name="Storesund J.E."/>
            <person name="Kallscheuer N."/>
            <person name="Luecker S."/>
            <person name="Lage O.M."/>
            <person name="Pohl T."/>
            <person name="Merkel B.J."/>
            <person name="Hornburger P."/>
            <person name="Mueller R.-W."/>
            <person name="Bruemmer F."/>
            <person name="Labrenz M."/>
            <person name="Spormann A.M."/>
            <person name="Op den Camp H."/>
            <person name="Overmann J."/>
            <person name="Amann R."/>
            <person name="Jetten M.S.M."/>
            <person name="Mascher T."/>
            <person name="Medema M.H."/>
            <person name="Devos D.P."/>
            <person name="Kaster A.-K."/>
            <person name="Ovreas L."/>
            <person name="Rohde M."/>
            <person name="Galperin M.Y."/>
            <person name="Jogler C."/>
        </authorList>
    </citation>
    <scope>NUCLEOTIDE SEQUENCE [LARGE SCALE GENOMIC DNA]</scope>
    <source>
        <strain evidence="8 9">UC8</strain>
    </source>
</reference>
<evidence type="ECO:0000256" key="3">
    <source>
        <dbReference type="ARBA" id="ARBA00022692"/>
    </source>
</evidence>
<dbReference type="SUPFAM" id="SSF82866">
    <property type="entry name" value="Multidrug efflux transporter AcrB transmembrane domain"/>
    <property type="match status" value="2"/>
</dbReference>
<evidence type="ECO:0000256" key="5">
    <source>
        <dbReference type="ARBA" id="ARBA00023136"/>
    </source>
</evidence>
<keyword evidence="9" id="KW-1185">Reference proteome</keyword>
<proteinExistence type="predicted"/>
<feature type="transmembrane region" description="Helical" evidence="6">
    <location>
        <begin position="708"/>
        <end position="737"/>
    </location>
</feature>
<evidence type="ECO:0000256" key="2">
    <source>
        <dbReference type="ARBA" id="ARBA00022475"/>
    </source>
</evidence>
<dbReference type="InterPro" id="IPR001036">
    <property type="entry name" value="Acrflvin-R"/>
</dbReference>
<feature type="transmembrane region" description="Helical" evidence="6">
    <location>
        <begin position="205"/>
        <end position="223"/>
    </location>
</feature>
<evidence type="ECO:0000256" key="1">
    <source>
        <dbReference type="ARBA" id="ARBA00004651"/>
    </source>
</evidence>
<dbReference type="PRINTS" id="PR00702">
    <property type="entry name" value="ACRIFLAVINRP"/>
</dbReference>
<dbReference type="AlphaFoldDB" id="A0A5B9QT52"/>
<dbReference type="GO" id="GO:0022857">
    <property type="term" value="F:transmembrane transporter activity"/>
    <property type="evidence" value="ECO:0007669"/>
    <property type="project" value="InterPro"/>
</dbReference>
<name>A0A5B9QT52_9BACT</name>
<feature type="transmembrane region" description="Helical" evidence="6">
    <location>
        <begin position="627"/>
        <end position="651"/>
    </location>
</feature>
<dbReference type="RefSeq" id="WP_068142543.1">
    <property type="nucleotide sequence ID" value="NZ_CP042914.1"/>
</dbReference>
<keyword evidence="5 6" id="KW-0472">Membrane</keyword>
<dbReference type="GO" id="GO:0005886">
    <property type="term" value="C:plasma membrane"/>
    <property type="evidence" value="ECO:0007669"/>
    <property type="project" value="UniProtKB-SubCell"/>
</dbReference>
<evidence type="ECO:0000313" key="8">
    <source>
        <dbReference type="EMBL" id="QEG40256.1"/>
    </source>
</evidence>
<organism evidence="8 9">
    <name type="scientific">Roseimaritima ulvae</name>
    <dbReference type="NCBI Taxonomy" id="980254"/>
    <lineage>
        <taxon>Bacteria</taxon>
        <taxon>Pseudomonadati</taxon>
        <taxon>Planctomycetota</taxon>
        <taxon>Planctomycetia</taxon>
        <taxon>Pirellulales</taxon>
        <taxon>Pirellulaceae</taxon>
        <taxon>Roseimaritima</taxon>
    </lineage>
</organism>
<dbReference type="InterPro" id="IPR050545">
    <property type="entry name" value="Mycobact_MmpL"/>
</dbReference>
<dbReference type="Proteomes" id="UP000325286">
    <property type="component" value="Chromosome"/>
</dbReference>
<feature type="transmembrane region" description="Helical" evidence="6">
    <location>
        <begin position="330"/>
        <end position="356"/>
    </location>
</feature>
<dbReference type="OrthoDB" id="221904at2"/>
<accession>A0A5B9QT52</accession>
<feature type="transmembrane region" description="Helical" evidence="6">
    <location>
        <begin position="230"/>
        <end position="250"/>
    </location>
</feature>
<feature type="transmembrane region" description="Helical" evidence="6">
    <location>
        <begin position="256"/>
        <end position="280"/>
    </location>
</feature>
<feature type="transmembrane region" description="Helical" evidence="6">
    <location>
        <begin position="585"/>
        <end position="607"/>
    </location>
</feature>
<feature type="domain" description="SSD" evidence="7">
    <location>
        <begin position="232"/>
        <end position="360"/>
    </location>
</feature>
<dbReference type="PROSITE" id="PS50156">
    <property type="entry name" value="SSD"/>
    <property type="match status" value="2"/>
</dbReference>
<keyword evidence="3 6" id="KW-0812">Transmembrane</keyword>
<keyword evidence="4 6" id="KW-1133">Transmembrane helix</keyword>
<evidence type="ECO:0000256" key="6">
    <source>
        <dbReference type="SAM" id="Phobius"/>
    </source>
</evidence>
<dbReference type="PANTHER" id="PTHR33406">
    <property type="entry name" value="MEMBRANE PROTEIN MJ1562-RELATED"/>
    <property type="match status" value="1"/>
</dbReference>
<dbReference type="InterPro" id="IPR000731">
    <property type="entry name" value="SSD"/>
</dbReference>
<feature type="domain" description="SSD" evidence="7">
    <location>
        <begin position="609"/>
        <end position="736"/>
    </location>
</feature>
<gene>
    <name evidence="8" type="ORF">UC8_22630</name>
</gene>
<protein>
    <submittedName>
        <fullName evidence="8">Multidrug efflux system subunit MdtC</fullName>
    </submittedName>
</protein>
<evidence type="ECO:0000256" key="4">
    <source>
        <dbReference type="ARBA" id="ARBA00022989"/>
    </source>
</evidence>